<keyword evidence="6" id="KW-1185">Reference proteome</keyword>
<dbReference type="Pfam" id="PF00415">
    <property type="entry name" value="RCC1"/>
    <property type="match status" value="1"/>
</dbReference>
<sequence length="542" mass="62414">YDKYHAKLEGEEEEEEEEEQHKTAAEDELSSPNRESAWYTTKLPANTKEQLTTERVSPSKHSTATVAVFKKSDSRLTKTTLRKEHACWKKDDPIVKVRANDHRIFAISEKGHVFVQGQNQHGECGVVHAHTNGFQLVPQKAFVCRPLSRVNHSLFVTETGRLFTCGADNFMQLGLGWTKRRCLELDAHWTDLGKRGFQVTVDAFQKIPEDNKNLELICMKFHFFFFFFFPPNYCCCCCILYSVLYMHTYTYMVPPHDEHVPRVVLGPYFDHYRVLSVACGDYHSAVVVEPITLPNLNRSGSSKPSDVRLKQGRRVITWGSGLKGQLGHSNFTNAVEPHAVSLLRQVKEFSETENTELCFTPLQVACGKEHTLVLMEGHSEDTKYVVYAFGANQYRQLAKKKKVKLPSPYLIDCLSPKVFPIHNVAAGHHQSAEFRLHKKNYLKINVIYGKGKKKCQILAEGAFSLARNYVTTPTILTIQQQYNRKHALRCEPYSMTKKKKKVNYFFLRRSLVWILFIFLIFFLKLESDEKKNKPYPTTIEEN</sequence>
<dbReference type="AlphaFoldDB" id="X6MRS7"/>
<evidence type="ECO:0000256" key="1">
    <source>
        <dbReference type="ARBA" id="ARBA00022737"/>
    </source>
</evidence>
<organism evidence="5 6">
    <name type="scientific">Reticulomyxa filosa</name>
    <dbReference type="NCBI Taxonomy" id="46433"/>
    <lineage>
        <taxon>Eukaryota</taxon>
        <taxon>Sar</taxon>
        <taxon>Rhizaria</taxon>
        <taxon>Retaria</taxon>
        <taxon>Foraminifera</taxon>
        <taxon>Monothalamids</taxon>
        <taxon>Reticulomyxidae</taxon>
        <taxon>Reticulomyxa</taxon>
    </lineage>
</organism>
<reference evidence="5 6" key="1">
    <citation type="journal article" date="2013" name="Curr. Biol.">
        <title>The Genome of the Foraminiferan Reticulomyxa filosa.</title>
        <authorList>
            <person name="Glockner G."/>
            <person name="Hulsmann N."/>
            <person name="Schleicher M."/>
            <person name="Noegel A.A."/>
            <person name="Eichinger L."/>
            <person name="Gallinger C."/>
            <person name="Pawlowski J."/>
            <person name="Sierra R."/>
            <person name="Euteneuer U."/>
            <person name="Pillet L."/>
            <person name="Moustafa A."/>
            <person name="Platzer M."/>
            <person name="Groth M."/>
            <person name="Szafranski K."/>
            <person name="Schliwa M."/>
        </authorList>
    </citation>
    <scope>NUCLEOTIDE SEQUENCE [LARGE SCALE GENOMIC DNA]</scope>
</reference>
<evidence type="ECO:0000256" key="2">
    <source>
        <dbReference type="PROSITE-ProRule" id="PRU00235"/>
    </source>
</evidence>
<name>X6MRS7_RETFI</name>
<dbReference type="InterPro" id="IPR000408">
    <property type="entry name" value="Reg_chr_condens"/>
</dbReference>
<dbReference type="Gene3D" id="2.130.10.30">
    <property type="entry name" value="Regulator of chromosome condensation 1/beta-lactamase-inhibitor protein II"/>
    <property type="match status" value="2"/>
</dbReference>
<keyword evidence="4" id="KW-0472">Membrane</keyword>
<feature type="non-terminal residue" evidence="5">
    <location>
        <position position="542"/>
    </location>
</feature>
<keyword evidence="1" id="KW-0677">Repeat</keyword>
<dbReference type="Proteomes" id="UP000023152">
    <property type="component" value="Unassembled WGS sequence"/>
</dbReference>
<comment type="caution">
    <text evidence="5">The sequence shown here is derived from an EMBL/GenBank/DDBJ whole genome shotgun (WGS) entry which is preliminary data.</text>
</comment>
<dbReference type="EMBL" id="ASPP01017922">
    <property type="protein sequence ID" value="ETO16713.1"/>
    <property type="molecule type" value="Genomic_DNA"/>
</dbReference>
<gene>
    <name evidence="5" type="ORF">RFI_20626</name>
</gene>
<proteinExistence type="predicted"/>
<feature type="transmembrane region" description="Helical" evidence="4">
    <location>
        <begin position="221"/>
        <end position="244"/>
    </location>
</feature>
<evidence type="ECO:0000313" key="6">
    <source>
        <dbReference type="Proteomes" id="UP000023152"/>
    </source>
</evidence>
<feature type="non-terminal residue" evidence="5">
    <location>
        <position position="1"/>
    </location>
</feature>
<evidence type="ECO:0000313" key="5">
    <source>
        <dbReference type="EMBL" id="ETO16713.1"/>
    </source>
</evidence>
<dbReference type="InterPro" id="IPR051210">
    <property type="entry name" value="Ub_ligase/GEF_domain"/>
</dbReference>
<dbReference type="PANTHER" id="PTHR22870">
    <property type="entry name" value="REGULATOR OF CHROMOSOME CONDENSATION"/>
    <property type="match status" value="1"/>
</dbReference>
<dbReference type="InterPro" id="IPR009091">
    <property type="entry name" value="RCC1/BLIP-II"/>
</dbReference>
<dbReference type="PANTHER" id="PTHR22870:SF466">
    <property type="entry name" value="ANKYRIN REPEAT-CONTAINING PROTEIN"/>
    <property type="match status" value="1"/>
</dbReference>
<evidence type="ECO:0000256" key="3">
    <source>
        <dbReference type="SAM" id="MobiDB-lite"/>
    </source>
</evidence>
<keyword evidence="4" id="KW-0812">Transmembrane</keyword>
<feature type="transmembrane region" description="Helical" evidence="4">
    <location>
        <begin position="505"/>
        <end position="523"/>
    </location>
</feature>
<protein>
    <submittedName>
        <fullName evidence="5">Uncharacterized protein</fullName>
    </submittedName>
</protein>
<evidence type="ECO:0000256" key="4">
    <source>
        <dbReference type="SAM" id="Phobius"/>
    </source>
</evidence>
<feature type="region of interest" description="Disordered" evidence="3">
    <location>
        <begin position="1"/>
        <end position="59"/>
    </location>
</feature>
<accession>X6MRS7</accession>
<dbReference type="PROSITE" id="PS00626">
    <property type="entry name" value="RCC1_2"/>
    <property type="match status" value="2"/>
</dbReference>
<feature type="repeat" description="RCC1" evidence="2">
    <location>
        <begin position="313"/>
        <end position="377"/>
    </location>
</feature>
<keyword evidence="4" id="KW-1133">Transmembrane helix</keyword>
<feature type="compositionally biased region" description="Polar residues" evidence="3">
    <location>
        <begin position="43"/>
        <end position="59"/>
    </location>
</feature>
<dbReference type="OrthoDB" id="70707at2759"/>
<dbReference type="PROSITE" id="PS50012">
    <property type="entry name" value="RCC1_3"/>
    <property type="match status" value="1"/>
</dbReference>
<dbReference type="SUPFAM" id="SSF50985">
    <property type="entry name" value="RCC1/BLIP-II"/>
    <property type="match status" value="1"/>
</dbReference>